<protein>
    <submittedName>
        <fullName evidence="1">Mg-dependent acid phosphatase</fullName>
    </submittedName>
</protein>
<dbReference type="PANTHER" id="PTHR17901:SF14">
    <property type="entry name" value="MAGNESIUM-DEPENDENT PHOSPHATASE 1"/>
    <property type="match status" value="1"/>
</dbReference>
<dbReference type="InterPro" id="IPR023214">
    <property type="entry name" value="HAD_sf"/>
</dbReference>
<proteinExistence type="predicted"/>
<dbReference type="NCBIfam" id="TIGR01681">
    <property type="entry name" value="HAD-SF-IIIC"/>
    <property type="match status" value="1"/>
</dbReference>
<dbReference type="SUPFAM" id="SSF56784">
    <property type="entry name" value="HAD-like"/>
    <property type="match status" value="1"/>
</dbReference>
<evidence type="ECO:0000313" key="1">
    <source>
        <dbReference type="EMBL" id="GMM51461.1"/>
    </source>
</evidence>
<evidence type="ECO:0000313" key="2">
    <source>
        <dbReference type="Proteomes" id="UP001362899"/>
    </source>
</evidence>
<sequence>MSQKERTPPADDEKYMEYPKLIVFDLDYTLWPFWCDTHISPPIRPTYAEDKVTDSTGDQFGFYKEVPEIFKEIRENPNMEMCAASRTHEPQIAQKLLSMLPIDGEPSSTYFAFTAWGVGSKVRHFQELHLHTNVAYEDMLFFDDENRNRDVEKQLNVCFIEVTHGVNLQVFHEGIEEWRRRRKNND</sequence>
<dbReference type="InterPro" id="IPR036412">
    <property type="entry name" value="HAD-like_sf"/>
</dbReference>
<reference evidence="1 2" key="1">
    <citation type="journal article" date="2023" name="Elife">
        <title>Identification of key yeast species and microbe-microbe interactions impacting larval growth of Drosophila in the wild.</title>
        <authorList>
            <person name="Mure A."/>
            <person name="Sugiura Y."/>
            <person name="Maeda R."/>
            <person name="Honda K."/>
            <person name="Sakurai N."/>
            <person name="Takahashi Y."/>
            <person name="Watada M."/>
            <person name="Katoh T."/>
            <person name="Gotoh A."/>
            <person name="Gotoh Y."/>
            <person name="Taniguchi I."/>
            <person name="Nakamura K."/>
            <person name="Hayashi T."/>
            <person name="Katayama T."/>
            <person name="Uemura T."/>
            <person name="Hattori Y."/>
        </authorList>
    </citation>
    <scope>NUCLEOTIDE SEQUENCE [LARGE SCALE GENOMIC DNA]</scope>
    <source>
        <strain evidence="1 2">SB-73</strain>
    </source>
</reference>
<dbReference type="Proteomes" id="UP001362899">
    <property type="component" value="Unassembled WGS sequence"/>
</dbReference>
<dbReference type="SFLD" id="SFLDG01129">
    <property type="entry name" value="C1.5:_HAD__Beta-PGM__Phosphata"/>
    <property type="match status" value="1"/>
</dbReference>
<dbReference type="GO" id="GO:0003993">
    <property type="term" value="F:acid phosphatase activity"/>
    <property type="evidence" value="ECO:0007669"/>
    <property type="project" value="TreeGrafter"/>
</dbReference>
<dbReference type="Pfam" id="PF12689">
    <property type="entry name" value="Acid_PPase"/>
    <property type="match status" value="1"/>
</dbReference>
<organism evidence="1 2">
    <name type="scientific">Starmerella bacillaris</name>
    <name type="common">Yeast</name>
    <name type="synonym">Candida zemplinina</name>
    <dbReference type="NCBI Taxonomy" id="1247836"/>
    <lineage>
        <taxon>Eukaryota</taxon>
        <taxon>Fungi</taxon>
        <taxon>Dikarya</taxon>
        <taxon>Ascomycota</taxon>
        <taxon>Saccharomycotina</taxon>
        <taxon>Dipodascomycetes</taxon>
        <taxon>Dipodascales</taxon>
        <taxon>Trichomonascaceae</taxon>
        <taxon>Starmerella</taxon>
    </lineage>
</organism>
<accession>A0AAV5RLF5</accession>
<name>A0AAV5RLF5_STABA</name>
<dbReference type="PANTHER" id="PTHR17901">
    <property type="entry name" value="MAGNESIUM-DEPENDENT PHOSPHATASE 1 MDP1"/>
    <property type="match status" value="1"/>
</dbReference>
<dbReference type="InterPro" id="IPR010033">
    <property type="entry name" value="HAD_SF_ppase_IIIC"/>
</dbReference>
<dbReference type="SFLD" id="SFLDS00003">
    <property type="entry name" value="Haloacid_Dehalogenase"/>
    <property type="match status" value="1"/>
</dbReference>
<gene>
    <name evidence="1" type="ORF">DASB73_024190</name>
</gene>
<keyword evidence="2" id="KW-1185">Reference proteome</keyword>
<dbReference type="SFLD" id="SFLDG01131">
    <property type="entry name" value="C1.5.2:_MDP_Like"/>
    <property type="match status" value="1"/>
</dbReference>
<dbReference type="InterPro" id="IPR010036">
    <property type="entry name" value="MDP_1_eu_arc"/>
</dbReference>
<dbReference type="NCBIfam" id="TIGR01685">
    <property type="entry name" value="MDP-1"/>
    <property type="match status" value="1"/>
</dbReference>
<comment type="caution">
    <text evidence="1">The sequence shown here is derived from an EMBL/GenBank/DDBJ whole genome shotgun (WGS) entry which is preliminary data.</text>
</comment>
<dbReference type="Gene3D" id="3.40.50.1000">
    <property type="entry name" value="HAD superfamily/HAD-like"/>
    <property type="match status" value="1"/>
</dbReference>
<dbReference type="AlphaFoldDB" id="A0AAV5RLF5"/>
<dbReference type="EMBL" id="BTGC01000005">
    <property type="protein sequence ID" value="GMM51461.1"/>
    <property type="molecule type" value="Genomic_DNA"/>
</dbReference>